<organism evidence="1 2">
    <name type="scientific">Dallia pectoralis</name>
    <name type="common">Alaska blackfish</name>
    <dbReference type="NCBI Taxonomy" id="75939"/>
    <lineage>
        <taxon>Eukaryota</taxon>
        <taxon>Metazoa</taxon>
        <taxon>Chordata</taxon>
        <taxon>Craniata</taxon>
        <taxon>Vertebrata</taxon>
        <taxon>Euteleostomi</taxon>
        <taxon>Actinopterygii</taxon>
        <taxon>Neopterygii</taxon>
        <taxon>Teleostei</taxon>
        <taxon>Protacanthopterygii</taxon>
        <taxon>Esociformes</taxon>
        <taxon>Umbridae</taxon>
        <taxon>Dallia</taxon>
    </lineage>
</organism>
<reference evidence="1" key="1">
    <citation type="submission" date="2021-05" db="EMBL/GenBank/DDBJ databases">
        <authorList>
            <person name="Pan Q."/>
            <person name="Jouanno E."/>
            <person name="Zahm M."/>
            <person name="Klopp C."/>
            <person name="Cabau C."/>
            <person name="Louis A."/>
            <person name="Berthelot C."/>
            <person name="Parey E."/>
            <person name="Roest Crollius H."/>
            <person name="Montfort J."/>
            <person name="Robinson-Rechavi M."/>
            <person name="Bouchez O."/>
            <person name="Lampietro C."/>
            <person name="Lopez Roques C."/>
            <person name="Donnadieu C."/>
            <person name="Postlethwait J."/>
            <person name="Bobe J."/>
            <person name="Dillon D."/>
            <person name="Chandos A."/>
            <person name="von Hippel F."/>
            <person name="Guiguen Y."/>
        </authorList>
    </citation>
    <scope>NUCLEOTIDE SEQUENCE</scope>
    <source>
        <strain evidence="1">YG-Jan2019</strain>
    </source>
</reference>
<keyword evidence="2" id="KW-1185">Reference proteome</keyword>
<evidence type="ECO:0000313" key="1">
    <source>
        <dbReference type="EMBL" id="KAJ8015255.1"/>
    </source>
</evidence>
<dbReference type="EMBL" id="CM055729">
    <property type="protein sequence ID" value="KAJ8015255.1"/>
    <property type="molecule type" value="Genomic_DNA"/>
</dbReference>
<protein>
    <submittedName>
        <fullName evidence="1">Uncharacterized protein</fullName>
    </submittedName>
</protein>
<proteinExistence type="predicted"/>
<accession>A0ACC2HHN3</accession>
<dbReference type="Proteomes" id="UP001157502">
    <property type="component" value="Chromosome 2"/>
</dbReference>
<name>A0ACC2HHN3_DALPE</name>
<sequence>MAFSGKYELECQENYEEFLEATGFANAKTDFKVLTEVVQDGDTFCWSQMIPNWTWTNTFTIGKECELESMRRTKFFATPTMEGGIISIPFPEYHFTAELCEGKLIITCTSTGEKGVTMKRINKRI</sequence>
<evidence type="ECO:0000313" key="2">
    <source>
        <dbReference type="Proteomes" id="UP001157502"/>
    </source>
</evidence>
<comment type="caution">
    <text evidence="1">The sequence shown here is derived from an EMBL/GenBank/DDBJ whole genome shotgun (WGS) entry which is preliminary data.</text>
</comment>
<gene>
    <name evidence="1" type="ORF">DPEC_G00024230</name>
</gene>